<sequence>MAPKHQSQQRKKPPPIESVELSKPSTSTQKPQRQSQSQSQSQSHSQPEAVVAVQARGAAPAQARGVAAVRRKGALIEDVAERVRPPPDLRHSQRDAGATVDVRSSQAGRAADRARGHHLRARDSANVRRPTRVPGHVTRGRFDGHRGARGGRGDNYRGRGNYGDRDNGGRGGGGRRFFKDESDGFYEQRAKERDALQFCIWDEFPSPPPMKTAAKQKTKPADPPTPPPSSRQRKSSAASNSSSEDSSSDSSSESDSNSSDSEEDRRRRKRRSARSKSSRKSSSSRKRSSRKSSKSSKSKRRRDTESSRSARRRRKRSVGSSSESEEDKPSSDRKAAESSDSEDDRKKQKSRRSASADSAKSSEMDEEARIEAEKFKAAVQRKPEEEDEDDGEVGPMPLPETEETAAASMNYGKALLPGEGAAIAQYVQKNMRIPRRGEVGWNGMEIEGLEQLGYVMSGSRHKRMNAVRIRKENQVYTAEEKRALALINFEEKQQRENAVMNEFREMLTERLTKKHGSRLVEDMETITTDNDAVAAHWLRDAGHQVVVFEKAATLGGVWKYDDASLRTNLPTAVMQLPDFPFPRHTRSFPSHTHVLDYIQAYAKHFRVDELVRTNVQVSSIRRAESSSRWNVFSTHTANSTGDEQVVDAVDKVVVCNGHFAQPVSPTVEGLEHFQGKVVHSHNYRTPDQYVNKRVLLIGKGPSGQDISLELAANGAAEVVVAFREFDPAEHGNGDGASDRRVLKPNVSRILPNGDIEFTDGTSMPQPDALMFCTGYAYTAASLLPPGILLPSAQCSTLRGTIDSSQWTELVAATADGCAIAPLYNQVFAIEEPDFAFIGLPFKNLPFLCFELQARWIARVYADKSLPSKGAMYEELSKELAELPFPPRHLHRLGSERQQGYFSDLADKSGTTWNHTVQQMFDDAGYLRHTFPFDYREAEYKFDETTNTWTRRMRVTHPGHLHEGEELHLLDAGVDVVILEQRDAVGGVWRYDPSTTSDGCMYKCAAHAIECDDSELVSAVGNAQSLRTNLPTALMSLSGVPYPVEGGCYPSHDVVLQYLEGYAARFGLFPYIRFSSTVQSVTKTATGDAWELYIAPVKGEPYVELVDRVAVCNGHYAVPSYGQVPGISEFKGIVVHSRSYRTPEPYVGKRVLVVGYGPSGHDISLELAAKGALQVTVSVRGETKYAFPANDQRVIKPAIERIERVDSMSTRTRVVFTDGSTMDEPDVILLSTGYEQSVRNFLPSDLLYPGERAVKHSRESLAEPHLTEVIQATEQAKIVAPLYQQVFAIEDPTVAFVGLIKHTIVMCGELQAQWVAQVFAGTATLPSRDDMYKHFAGQTKQFLAGGSPVDMLHCLGSRQPQYFADLTAETKVQMPDHAHEMFMDAAVLMLRLPTIYRSATYERDPVSGRWVRTIAVPATATSAARVDGLEVVVFEQTVAIGGIWRFSDDAKTGSSMYKRLRLTFFYLRAQSLRTNLPTEVMRVRDLHYRPDAGSYPKHTDMLASLEQYAADFELLDNIRFSTTVSDVAKTPDGDMWEITAVPAGGDAYSELFDRVVVCNGHYTLPFFGDIPGMAHFKGELMHSREYRTPHRFEGKRVLLVGYGPSGHDISLELAANGAAEVVVSIRGRTKFAMPENDRRIIKPAIDRIEPNHESGCGHVVFADGSAIDQPDVIICCTGYRHAVRSFVPQHILYPNDQTIENSKPFFRETGEYSLEALVEAAKRQEVVAPLYQHVFAIEDPTLAFIGVTKRTNTLLCFDLQAQWVAHVFAGLAALPSKIDMYKQLATEMNKIETWKEPMRMIHSLGPLEPKYFDFITSQTMVKLPDVLNEMFVDSAILLYKCPDFYRDAVYEREVSSGKWKRTLNVPATATKPAWTDIRVFGEPYGNPWYKPPQVKM</sequence>
<dbReference type="GO" id="GO:0004499">
    <property type="term" value="F:N,N-dimethylaniline monooxygenase activity"/>
    <property type="evidence" value="ECO:0007669"/>
    <property type="project" value="InterPro"/>
</dbReference>
<dbReference type="FunFam" id="3.50.50.60:FF:000138">
    <property type="entry name" value="Flavin-containing monooxygenase"/>
    <property type="match status" value="2"/>
</dbReference>
<feature type="compositionally biased region" description="Basic and acidic residues" evidence="8">
    <location>
        <begin position="327"/>
        <end position="337"/>
    </location>
</feature>
<dbReference type="GO" id="GO:0003682">
    <property type="term" value="F:chromatin binding"/>
    <property type="evidence" value="ECO:0007669"/>
    <property type="project" value="InterPro"/>
</dbReference>
<accession>A0AAV2ZBW6</accession>
<comment type="cofactor">
    <cofactor evidence="1">
        <name>FAD</name>
        <dbReference type="ChEBI" id="CHEBI:57692"/>
    </cofactor>
</comment>
<keyword evidence="3" id="KW-0285">Flavoprotein</keyword>
<dbReference type="InterPro" id="IPR020946">
    <property type="entry name" value="Flavin_mOase-like"/>
</dbReference>
<dbReference type="GO" id="GO:0050660">
    <property type="term" value="F:flavin adenine dinucleotide binding"/>
    <property type="evidence" value="ECO:0007669"/>
    <property type="project" value="InterPro"/>
</dbReference>
<protein>
    <recommendedName>
        <fullName evidence="9">NF-kappa-B-activating protein C-terminal domain-containing protein</fullName>
    </recommendedName>
</protein>
<dbReference type="PRINTS" id="PR00370">
    <property type="entry name" value="FMOXYGENASE"/>
</dbReference>
<reference evidence="10" key="1">
    <citation type="submission" date="2022-11" db="EMBL/GenBank/DDBJ databases">
        <authorList>
            <person name="Morgan W.R."/>
            <person name="Tartar A."/>
        </authorList>
    </citation>
    <scope>NUCLEOTIDE SEQUENCE</scope>
    <source>
        <strain evidence="10">ARSEF 373</strain>
    </source>
</reference>
<feature type="region of interest" description="Disordered" evidence="8">
    <location>
        <begin position="200"/>
        <end position="399"/>
    </location>
</feature>
<evidence type="ECO:0000256" key="5">
    <source>
        <dbReference type="ARBA" id="ARBA00022857"/>
    </source>
</evidence>
<dbReference type="InterPro" id="IPR000960">
    <property type="entry name" value="Flavin_mOase"/>
</dbReference>
<dbReference type="PANTHER" id="PTHR23023">
    <property type="entry name" value="DIMETHYLANILINE MONOOXYGENASE"/>
    <property type="match status" value="1"/>
</dbReference>
<keyword evidence="6" id="KW-0560">Oxidoreductase</keyword>
<evidence type="ECO:0000313" key="11">
    <source>
        <dbReference type="Proteomes" id="UP001146120"/>
    </source>
</evidence>
<dbReference type="Gene3D" id="3.50.50.60">
    <property type="entry name" value="FAD/NAD(P)-binding domain"/>
    <property type="match status" value="5"/>
</dbReference>
<evidence type="ECO:0000259" key="9">
    <source>
        <dbReference type="Pfam" id="PF06047"/>
    </source>
</evidence>
<dbReference type="Proteomes" id="UP001146120">
    <property type="component" value="Unassembled WGS sequence"/>
</dbReference>
<evidence type="ECO:0000256" key="3">
    <source>
        <dbReference type="ARBA" id="ARBA00022630"/>
    </source>
</evidence>
<feature type="compositionally biased region" description="Low complexity" evidence="8">
    <location>
        <begin position="24"/>
        <end position="68"/>
    </location>
</feature>
<dbReference type="Pfam" id="PF00743">
    <property type="entry name" value="FMO-like"/>
    <property type="match status" value="5"/>
</dbReference>
<keyword evidence="7" id="KW-0503">Monooxygenase</keyword>
<keyword evidence="5" id="KW-0521">NADP</keyword>
<feature type="compositionally biased region" description="Basic and acidic residues" evidence="8">
    <location>
        <begin position="79"/>
        <end position="94"/>
    </location>
</feature>
<keyword evidence="11" id="KW-1185">Reference proteome</keyword>
<evidence type="ECO:0000313" key="10">
    <source>
        <dbReference type="EMBL" id="DBA03435.1"/>
    </source>
</evidence>
<proteinExistence type="inferred from homology"/>
<evidence type="ECO:0000256" key="2">
    <source>
        <dbReference type="ARBA" id="ARBA00009183"/>
    </source>
</evidence>
<name>A0AAV2ZBW6_9STRA</name>
<evidence type="ECO:0000256" key="8">
    <source>
        <dbReference type="SAM" id="MobiDB-lite"/>
    </source>
</evidence>
<dbReference type="SUPFAM" id="SSF51905">
    <property type="entry name" value="FAD/NAD(P)-binding domain"/>
    <property type="match status" value="5"/>
</dbReference>
<dbReference type="InterPro" id="IPR036188">
    <property type="entry name" value="FAD/NAD-bd_sf"/>
</dbReference>
<feature type="domain" description="NF-kappa-B-activating protein C-terminal" evidence="9">
    <location>
        <begin position="409"/>
        <end position="508"/>
    </location>
</feature>
<keyword evidence="4" id="KW-0274">FAD</keyword>
<reference evidence="10" key="2">
    <citation type="journal article" date="2023" name="Microbiol Resour">
        <title>Decontamination and Annotation of the Draft Genome Sequence of the Oomycete Lagenidium giganteum ARSEF 373.</title>
        <authorList>
            <person name="Morgan W.R."/>
            <person name="Tartar A."/>
        </authorList>
    </citation>
    <scope>NUCLEOTIDE SEQUENCE</scope>
    <source>
        <strain evidence="10">ARSEF 373</strain>
    </source>
</reference>
<feature type="region of interest" description="Disordered" evidence="8">
    <location>
        <begin position="1"/>
        <end position="180"/>
    </location>
</feature>
<comment type="similarity">
    <text evidence="2">Belongs to the FMO family.</text>
</comment>
<evidence type="ECO:0000256" key="6">
    <source>
        <dbReference type="ARBA" id="ARBA00023002"/>
    </source>
</evidence>
<evidence type="ECO:0000256" key="4">
    <source>
        <dbReference type="ARBA" id="ARBA00022827"/>
    </source>
</evidence>
<dbReference type="GO" id="GO:0050661">
    <property type="term" value="F:NADP binding"/>
    <property type="evidence" value="ECO:0007669"/>
    <property type="project" value="InterPro"/>
</dbReference>
<evidence type="ECO:0000256" key="7">
    <source>
        <dbReference type="ARBA" id="ARBA00023033"/>
    </source>
</evidence>
<dbReference type="Pfam" id="PF06047">
    <property type="entry name" value="Nkap_C"/>
    <property type="match status" value="1"/>
</dbReference>
<dbReference type="InterPro" id="IPR050346">
    <property type="entry name" value="FMO-like"/>
</dbReference>
<feature type="compositionally biased region" description="Low complexity" evidence="8">
    <location>
        <begin position="235"/>
        <end position="259"/>
    </location>
</feature>
<dbReference type="InterPro" id="IPR009269">
    <property type="entry name" value="NKAP_C"/>
</dbReference>
<organism evidence="10 11">
    <name type="scientific">Lagenidium giganteum</name>
    <dbReference type="NCBI Taxonomy" id="4803"/>
    <lineage>
        <taxon>Eukaryota</taxon>
        <taxon>Sar</taxon>
        <taxon>Stramenopiles</taxon>
        <taxon>Oomycota</taxon>
        <taxon>Peronosporomycetes</taxon>
        <taxon>Pythiales</taxon>
        <taxon>Pythiaceae</taxon>
    </lineage>
</organism>
<feature type="compositionally biased region" description="Basic and acidic residues" evidence="8">
    <location>
        <begin position="360"/>
        <end position="384"/>
    </location>
</feature>
<gene>
    <name evidence="10" type="ORF">N0F65_002843</name>
</gene>
<feature type="compositionally biased region" description="Basic and acidic residues" evidence="8">
    <location>
        <begin position="140"/>
        <end position="168"/>
    </location>
</feature>
<comment type="caution">
    <text evidence="10">The sequence shown here is derived from an EMBL/GenBank/DDBJ whole genome shotgun (WGS) entry which is preliminary data.</text>
</comment>
<dbReference type="EMBL" id="DAKRPA010000019">
    <property type="protein sequence ID" value="DBA03435.1"/>
    <property type="molecule type" value="Genomic_DNA"/>
</dbReference>
<feature type="compositionally biased region" description="Basic residues" evidence="8">
    <location>
        <begin position="266"/>
        <end position="301"/>
    </location>
</feature>
<evidence type="ECO:0000256" key="1">
    <source>
        <dbReference type="ARBA" id="ARBA00001974"/>
    </source>
</evidence>